<accession>A0ABX8VRF6</accession>
<organism evidence="1 2">
    <name type="scientific">Mycolicibacterium pallens</name>
    <dbReference type="NCBI Taxonomy" id="370524"/>
    <lineage>
        <taxon>Bacteria</taxon>
        <taxon>Bacillati</taxon>
        <taxon>Actinomycetota</taxon>
        <taxon>Actinomycetes</taxon>
        <taxon>Mycobacteriales</taxon>
        <taxon>Mycobacteriaceae</taxon>
        <taxon>Mycolicibacterium</taxon>
    </lineage>
</organism>
<dbReference type="RefSeq" id="WP_220046594.1">
    <property type="nucleotide sequence ID" value="NZ_BAAAVX010000028.1"/>
</dbReference>
<gene>
    <name evidence="1" type="ORF">K0O64_29675</name>
</gene>
<name>A0ABX8VRF6_9MYCO</name>
<evidence type="ECO:0000313" key="1">
    <source>
        <dbReference type="EMBL" id="QYL20262.1"/>
    </source>
</evidence>
<geneLocation type="plasmid" evidence="1 2">
    <name>unnamed2</name>
</geneLocation>
<reference evidence="1 2" key="1">
    <citation type="submission" date="2021-07" db="EMBL/GenBank/DDBJ databases">
        <title>Whole genome sequencing of non-tuberculosis mycobacteria type-strains.</title>
        <authorList>
            <person name="Igarashi Y."/>
            <person name="Osugi A."/>
            <person name="Mitarai S."/>
        </authorList>
    </citation>
    <scope>NUCLEOTIDE SEQUENCE [LARGE SCALE GENOMIC DNA]</scope>
    <source>
        <strain evidence="1 2">JCM 16370</strain>
        <plasmid evidence="1 2">unnamed2</plasmid>
    </source>
</reference>
<keyword evidence="1" id="KW-0614">Plasmid</keyword>
<keyword evidence="2" id="KW-1185">Reference proteome</keyword>
<proteinExistence type="predicted"/>
<evidence type="ECO:0000313" key="2">
    <source>
        <dbReference type="Proteomes" id="UP000825367"/>
    </source>
</evidence>
<dbReference type="Proteomes" id="UP000825367">
    <property type="component" value="Plasmid unnamed2"/>
</dbReference>
<protein>
    <submittedName>
        <fullName evidence="1">Uncharacterized protein</fullName>
    </submittedName>
</protein>
<sequence>MTSASNHPAAAVLNTDRIDATAERIAIDWAHHGHSILTAMIAELYTDLADLPPRYTPDHRADILTDAADITATELMTMLDDYIYQEADRPPVTEYGWVMHTDDRHTAVVAALTSRTASHLTWWLTDQLTYYLTDREAEDLD</sequence>
<dbReference type="EMBL" id="CP080335">
    <property type="protein sequence ID" value="QYL20262.1"/>
    <property type="molecule type" value="Genomic_DNA"/>
</dbReference>